<dbReference type="Proteomes" id="UP000799118">
    <property type="component" value="Unassembled WGS sequence"/>
</dbReference>
<protein>
    <submittedName>
        <fullName evidence="2">Uncharacterized protein</fullName>
    </submittedName>
</protein>
<reference evidence="2" key="1">
    <citation type="journal article" date="2019" name="Environ. Microbiol.">
        <title>Fungal ecological strategies reflected in gene transcription - a case study of two litter decomposers.</title>
        <authorList>
            <person name="Barbi F."/>
            <person name="Kohler A."/>
            <person name="Barry K."/>
            <person name="Baskaran P."/>
            <person name="Daum C."/>
            <person name="Fauchery L."/>
            <person name="Ihrmark K."/>
            <person name="Kuo A."/>
            <person name="LaButti K."/>
            <person name="Lipzen A."/>
            <person name="Morin E."/>
            <person name="Grigoriev I.V."/>
            <person name="Henrissat B."/>
            <person name="Lindahl B."/>
            <person name="Martin F."/>
        </authorList>
    </citation>
    <scope>NUCLEOTIDE SEQUENCE</scope>
    <source>
        <strain evidence="2">JB14</strain>
    </source>
</reference>
<feature type="non-terminal residue" evidence="2">
    <location>
        <position position="174"/>
    </location>
</feature>
<feature type="compositionally biased region" description="Polar residues" evidence="1">
    <location>
        <begin position="146"/>
        <end position="161"/>
    </location>
</feature>
<accession>A0A6A4GBB2</accession>
<proteinExistence type="predicted"/>
<dbReference type="EMBL" id="ML770996">
    <property type="protein sequence ID" value="KAE9382777.1"/>
    <property type="molecule type" value="Genomic_DNA"/>
</dbReference>
<evidence type="ECO:0000313" key="2">
    <source>
        <dbReference type="EMBL" id="KAE9382777.1"/>
    </source>
</evidence>
<keyword evidence="3" id="KW-1185">Reference proteome</keyword>
<sequence length="174" mass="19803">MLHYVQSKTVKYHILWAKTEDYPAIYIQSFYTVPHYPERHTKFRFKICKVLDFLHDSYKAALLPIGRSVRWQGLVTSPRRLIATTASTRRIDPGAIVKRSSAGSSTSRRESKTNRQPVRPKVSSSETIEISDSDSNDIPHFMKAKQISSNGITRGVNQSESDVMKAQSAFEKAR</sequence>
<evidence type="ECO:0000256" key="1">
    <source>
        <dbReference type="SAM" id="MobiDB-lite"/>
    </source>
</evidence>
<feature type="region of interest" description="Disordered" evidence="1">
    <location>
        <begin position="93"/>
        <end position="174"/>
    </location>
</feature>
<dbReference type="AlphaFoldDB" id="A0A6A4GBB2"/>
<name>A0A6A4GBB2_9AGAR</name>
<gene>
    <name evidence="2" type="ORF">BT96DRAFT_982811</name>
</gene>
<evidence type="ECO:0000313" key="3">
    <source>
        <dbReference type="Proteomes" id="UP000799118"/>
    </source>
</evidence>
<organism evidence="2 3">
    <name type="scientific">Gymnopus androsaceus JB14</name>
    <dbReference type="NCBI Taxonomy" id="1447944"/>
    <lineage>
        <taxon>Eukaryota</taxon>
        <taxon>Fungi</taxon>
        <taxon>Dikarya</taxon>
        <taxon>Basidiomycota</taxon>
        <taxon>Agaricomycotina</taxon>
        <taxon>Agaricomycetes</taxon>
        <taxon>Agaricomycetidae</taxon>
        <taxon>Agaricales</taxon>
        <taxon>Marasmiineae</taxon>
        <taxon>Omphalotaceae</taxon>
        <taxon>Gymnopus</taxon>
    </lineage>
</organism>